<gene>
    <name evidence="1" type="ORF">BDV28DRAFT_7558</name>
</gene>
<organism evidence="1 2">
    <name type="scientific">Aspergillus coremiiformis</name>
    <dbReference type="NCBI Taxonomy" id="138285"/>
    <lineage>
        <taxon>Eukaryota</taxon>
        <taxon>Fungi</taxon>
        <taxon>Dikarya</taxon>
        <taxon>Ascomycota</taxon>
        <taxon>Pezizomycotina</taxon>
        <taxon>Eurotiomycetes</taxon>
        <taxon>Eurotiomycetidae</taxon>
        <taxon>Eurotiales</taxon>
        <taxon>Aspergillaceae</taxon>
        <taxon>Aspergillus</taxon>
        <taxon>Aspergillus subgen. Circumdati</taxon>
    </lineage>
</organism>
<proteinExistence type="predicted"/>
<dbReference type="EMBL" id="ML739043">
    <property type="protein sequence ID" value="KAE8356085.1"/>
    <property type="molecule type" value="Genomic_DNA"/>
</dbReference>
<dbReference type="Proteomes" id="UP000327118">
    <property type="component" value="Unassembled WGS sequence"/>
</dbReference>
<name>A0A5N6ZF34_9EURO</name>
<dbReference type="AlphaFoldDB" id="A0A5N6ZF34"/>
<evidence type="ECO:0000313" key="2">
    <source>
        <dbReference type="Proteomes" id="UP000327118"/>
    </source>
</evidence>
<sequence length="167" mass="18813">MLRIHPVLRLFGSCISNGQCYCARGIVQKSLQGPNCHGSRDIWHSEYCRLNNPCAMSCPSTCIFLRGSRTMPVLCINMLFGHFRLSTSIRLTVIARIIHWRLSGIERSDPRPLKGCLRWSGFSGHSPPEMVSLSKSDLLMSFSSANVSESTCRQEVPRYDQRGNAQH</sequence>
<evidence type="ECO:0000313" key="1">
    <source>
        <dbReference type="EMBL" id="KAE8356085.1"/>
    </source>
</evidence>
<protein>
    <submittedName>
        <fullName evidence="1">Uncharacterized protein</fullName>
    </submittedName>
</protein>
<reference evidence="2" key="1">
    <citation type="submission" date="2019-04" db="EMBL/GenBank/DDBJ databases">
        <title>Friends and foes A comparative genomics studyof 23 Aspergillus species from section Flavi.</title>
        <authorList>
            <consortium name="DOE Joint Genome Institute"/>
            <person name="Kjaerbolling I."/>
            <person name="Vesth T."/>
            <person name="Frisvad J.C."/>
            <person name="Nybo J.L."/>
            <person name="Theobald S."/>
            <person name="Kildgaard S."/>
            <person name="Isbrandt T."/>
            <person name="Kuo A."/>
            <person name="Sato A."/>
            <person name="Lyhne E.K."/>
            <person name="Kogle M.E."/>
            <person name="Wiebenga A."/>
            <person name="Kun R.S."/>
            <person name="Lubbers R.J."/>
            <person name="Makela M.R."/>
            <person name="Barry K."/>
            <person name="Chovatia M."/>
            <person name="Clum A."/>
            <person name="Daum C."/>
            <person name="Haridas S."/>
            <person name="He G."/>
            <person name="LaButti K."/>
            <person name="Lipzen A."/>
            <person name="Mondo S."/>
            <person name="Riley R."/>
            <person name="Salamov A."/>
            <person name="Simmons B.A."/>
            <person name="Magnuson J.K."/>
            <person name="Henrissat B."/>
            <person name="Mortensen U.H."/>
            <person name="Larsen T.O."/>
            <person name="Devries R.P."/>
            <person name="Grigoriev I.V."/>
            <person name="Machida M."/>
            <person name="Baker S.E."/>
            <person name="Andersen M.R."/>
        </authorList>
    </citation>
    <scope>NUCLEOTIDE SEQUENCE [LARGE SCALE GENOMIC DNA]</scope>
    <source>
        <strain evidence="2">CBS 553.77</strain>
    </source>
</reference>
<keyword evidence="2" id="KW-1185">Reference proteome</keyword>
<accession>A0A5N6ZF34</accession>